<dbReference type="Pfam" id="PF00857">
    <property type="entry name" value="Isochorismatase"/>
    <property type="match status" value="1"/>
</dbReference>
<keyword evidence="5" id="KW-1185">Reference proteome</keyword>
<evidence type="ECO:0000256" key="2">
    <source>
        <dbReference type="ARBA" id="ARBA00022801"/>
    </source>
</evidence>
<dbReference type="InterPro" id="IPR036380">
    <property type="entry name" value="Isochorismatase-like_sf"/>
</dbReference>
<comment type="similarity">
    <text evidence="1">Belongs to the isochorismatase family.</text>
</comment>
<organism evidence="4 5">
    <name type="scientific">Ruminiclostridium cellobioparum subsp. termitidis CT1112</name>
    <dbReference type="NCBI Taxonomy" id="1195236"/>
    <lineage>
        <taxon>Bacteria</taxon>
        <taxon>Bacillati</taxon>
        <taxon>Bacillota</taxon>
        <taxon>Clostridia</taxon>
        <taxon>Eubacteriales</taxon>
        <taxon>Oscillospiraceae</taxon>
        <taxon>Ruminiclostridium</taxon>
    </lineage>
</organism>
<dbReference type="EC" id="3.3.2.1" evidence="4"/>
<keyword evidence="2 4" id="KW-0378">Hydrolase</keyword>
<dbReference type="InterPro" id="IPR050272">
    <property type="entry name" value="Isochorismatase-like_hydrls"/>
</dbReference>
<evidence type="ECO:0000313" key="4">
    <source>
        <dbReference type="EMBL" id="EMS70992.1"/>
    </source>
</evidence>
<evidence type="ECO:0000313" key="5">
    <source>
        <dbReference type="Proteomes" id="UP000014155"/>
    </source>
</evidence>
<evidence type="ECO:0000259" key="3">
    <source>
        <dbReference type="Pfam" id="PF00857"/>
    </source>
</evidence>
<dbReference type="EMBL" id="AORV01000044">
    <property type="protein sequence ID" value="EMS70992.1"/>
    <property type="molecule type" value="Genomic_DNA"/>
</dbReference>
<dbReference type="GO" id="GO:0008908">
    <property type="term" value="F:isochorismatase activity"/>
    <property type="evidence" value="ECO:0007669"/>
    <property type="project" value="UniProtKB-EC"/>
</dbReference>
<sequence length="178" mass="20129">MKETALLIIDVQVAMFSYENEYPYNGDAVLNNIREMLFKARENNIPVIFVQHTAADEYQKDTATWQICPEIAPLEQEYVVQKTQRDSFYNTNLKEILDGLGIKKLIVAGMQTEFCVDTTCRIAYSAGYELTLVKDAHTTFDSPVLPAEQIISHHNGVLKGIAGLKTTKEILEQIARID</sequence>
<dbReference type="Proteomes" id="UP000014155">
    <property type="component" value="Unassembled WGS sequence"/>
</dbReference>
<dbReference type="AlphaFoldDB" id="S0FHN2"/>
<proteinExistence type="inferred from homology"/>
<dbReference type="PANTHER" id="PTHR43540">
    <property type="entry name" value="PEROXYUREIDOACRYLATE/UREIDOACRYLATE AMIDOHYDROLASE-RELATED"/>
    <property type="match status" value="1"/>
</dbReference>
<dbReference type="CDD" id="cd01014">
    <property type="entry name" value="nicotinamidase_related"/>
    <property type="match status" value="1"/>
</dbReference>
<dbReference type="eggNOG" id="COG1335">
    <property type="taxonomic scope" value="Bacteria"/>
</dbReference>
<dbReference type="SUPFAM" id="SSF52499">
    <property type="entry name" value="Isochorismatase-like hydrolases"/>
    <property type="match status" value="1"/>
</dbReference>
<protein>
    <submittedName>
        <fullName evidence="4">Isochorismatase hydrolase</fullName>
        <ecNumber evidence="4">3.3.2.1</ecNumber>
    </submittedName>
</protein>
<feature type="domain" description="Isochorismatase-like" evidence="3">
    <location>
        <begin position="4"/>
        <end position="141"/>
    </location>
</feature>
<dbReference type="RefSeq" id="WP_004627237.1">
    <property type="nucleotide sequence ID" value="NZ_AORV01000044.1"/>
</dbReference>
<dbReference type="InterPro" id="IPR000868">
    <property type="entry name" value="Isochorismatase-like_dom"/>
</dbReference>
<dbReference type="Gene3D" id="3.40.50.850">
    <property type="entry name" value="Isochorismatase-like"/>
    <property type="match status" value="1"/>
</dbReference>
<reference evidence="4 5" key="1">
    <citation type="journal article" date="2013" name="Genome Announc.">
        <title>Draft Genome Sequence of the Cellulolytic, Mesophilic, Anaerobic Bacterium Clostridium termitidis Strain CT1112 (DSM 5398).</title>
        <authorList>
            <person name="Lal S."/>
            <person name="Ramachandran U."/>
            <person name="Zhang X."/>
            <person name="Munir R."/>
            <person name="Sparling R."/>
            <person name="Levin D.B."/>
        </authorList>
    </citation>
    <scope>NUCLEOTIDE SEQUENCE [LARGE SCALE GENOMIC DNA]</scope>
    <source>
        <strain evidence="4 5">CT1112</strain>
    </source>
</reference>
<dbReference type="PANTHER" id="PTHR43540:SF14">
    <property type="entry name" value="ISOCHORISMATASE"/>
    <property type="match status" value="1"/>
</dbReference>
<gene>
    <name evidence="4" type="ORF">CTER_3244</name>
</gene>
<accession>S0FHN2</accession>
<dbReference type="PATRIC" id="fig|1195236.3.peg.3467"/>
<name>S0FHN2_RUMCE</name>
<evidence type="ECO:0000256" key="1">
    <source>
        <dbReference type="ARBA" id="ARBA00006336"/>
    </source>
</evidence>
<comment type="caution">
    <text evidence="4">The sequence shown here is derived from an EMBL/GenBank/DDBJ whole genome shotgun (WGS) entry which is preliminary data.</text>
</comment>
<dbReference type="STRING" id="1195236.CTER_3244"/>